<protein>
    <recommendedName>
        <fullName evidence="1">5-oxoprolinase subunit A</fullName>
        <shortName evidence="1">5-OPase subunit A</shortName>
        <ecNumber evidence="1">3.5.2.9</ecNumber>
    </recommendedName>
    <alternativeName>
        <fullName evidence="1">5-oxoprolinase (ATP-hydrolyzing) subunit A</fullName>
    </alternativeName>
</protein>
<dbReference type="NCBIfam" id="NF003814">
    <property type="entry name" value="PRK05406.1-3"/>
    <property type="match status" value="1"/>
</dbReference>
<evidence type="ECO:0000313" key="3">
    <source>
        <dbReference type="Proteomes" id="UP000193017"/>
    </source>
</evidence>
<dbReference type="InterPro" id="IPR011330">
    <property type="entry name" value="Glyco_hydro/deAcase_b/a-brl"/>
</dbReference>
<dbReference type="NCBIfam" id="NF003816">
    <property type="entry name" value="PRK05406.1-5"/>
    <property type="match status" value="1"/>
</dbReference>
<dbReference type="EMBL" id="CP020612">
    <property type="protein sequence ID" value="ARJ70940.1"/>
    <property type="molecule type" value="Genomic_DNA"/>
</dbReference>
<dbReference type="InterPro" id="IPR005501">
    <property type="entry name" value="LamB/YcsF/PxpA-like"/>
</dbReference>
<keyword evidence="1" id="KW-0067">ATP-binding</keyword>
<dbReference type="GO" id="GO:0017168">
    <property type="term" value="F:5-oxoprolinase (ATP-hydrolyzing) activity"/>
    <property type="evidence" value="ECO:0007669"/>
    <property type="project" value="UniProtKB-UniRule"/>
</dbReference>
<dbReference type="OrthoDB" id="9773478at2"/>
<name>A0A1W6D1H5_9RHOB</name>
<comment type="catalytic activity">
    <reaction evidence="1">
        <text>5-oxo-L-proline + ATP + 2 H2O = L-glutamate + ADP + phosphate + H(+)</text>
        <dbReference type="Rhea" id="RHEA:10348"/>
        <dbReference type="ChEBI" id="CHEBI:15377"/>
        <dbReference type="ChEBI" id="CHEBI:15378"/>
        <dbReference type="ChEBI" id="CHEBI:29985"/>
        <dbReference type="ChEBI" id="CHEBI:30616"/>
        <dbReference type="ChEBI" id="CHEBI:43474"/>
        <dbReference type="ChEBI" id="CHEBI:58402"/>
        <dbReference type="ChEBI" id="CHEBI:456216"/>
        <dbReference type="EC" id="3.5.2.9"/>
    </reaction>
</comment>
<comment type="similarity">
    <text evidence="1">Belongs to the LamB/PxpA family.</text>
</comment>
<proteinExistence type="inferred from homology"/>
<keyword evidence="1" id="KW-0547">Nucleotide-binding</keyword>
<dbReference type="GO" id="GO:0005524">
    <property type="term" value="F:ATP binding"/>
    <property type="evidence" value="ECO:0007669"/>
    <property type="project" value="UniProtKB-UniRule"/>
</dbReference>
<dbReference type="GO" id="GO:0005975">
    <property type="term" value="P:carbohydrate metabolic process"/>
    <property type="evidence" value="ECO:0007669"/>
    <property type="project" value="InterPro"/>
</dbReference>
<dbReference type="SUPFAM" id="SSF88713">
    <property type="entry name" value="Glycoside hydrolase/deacetylase"/>
    <property type="match status" value="1"/>
</dbReference>
<keyword evidence="3" id="KW-1185">Reference proteome</keyword>
<gene>
    <name evidence="1" type="primary">pxpA</name>
    <name evidence="2" type="ORF">B0A89_13780</name>
</gene>
<accession>A0A1W6D1H5</accession>
<dbReference type="HAMAP" id="MF_00691">
    <property type="entry name" value="PxpA"/>
    <property type="match status" value="1"/>
</dbReference>
<dbReference type="AlphaFoldDB" id="A0A1W6D1H5"/>
<evidence type="ECO:0000313" key="2">
    <source>
        <dbReference type="EMBL" id="ARJ70940.1"/>
    </source>
</evidence>
<dbReference type="KEGG" id="pcon:B0A89_13780"/>
<dbReference type="PANTHER" id="PTHR30292:SF0">
    <property type="entry name" value="5-OXOPROLINASE SUBUNIT A"/>
    <property type="match status" value="1"/>
</dbReference>
<dbReference type="CDD" id="cd10787">
    <property type="entry name" value="LamB_YcsF_like"/>
    <property type="match status" value="1"/>
</dbReference>
<dbReference type="Gene3D" id="3.20.20.370">
    <property type="entry name" value="Glycoside hydrolase/deacetylase"/>
    <property type="match status" value="1"/>
</dbReference>
<dbReference type="STRING" id="1945662.B0A89_13780"/>
<sequence>MGQIDLNSDLGEGFGPWSMGDDKAMLDIVTSANIAAGGHASDPETMFATLGTAAARGVVVGAHPGYPDREGFGRRVIPMAPAEIGRMVAAQTGALSALAQMAGTAVRYVKPHGALGNLAAADPAVARAIVAAVAQLSPRLAILAISGTALEQAARAEGVEVFSEIFADRAYLPDGQLVPRSRQGSVLHDPDAIAERLIGFLESGTMPTIDGGTVTLAAQSICVHSDTPGAVAIARGLRTRLTAAGVTIAPFL</sequence>
<dbReference type="Proteomes" id="UP000193017">
    <property type="component" value="Chromosome"/>
</dbReference>
<keyword evidence="1" id="KW-0378">Hydrolase</keyword>
<evidence type="ECO:0000256" key="1">
    <source>
        <dbReference type="HAMAP-Rule" id="MF_00691"/>
    </source>
</evidence>
<dbReference type="PANTHER" id="PTHR30292">
    <property type="entry name" value="UNCHARACTERIZED PROTEIN YBGL-RELATED"/>
    <property type="match status" value="1"/>
</dbReference>
<comment type="function">
    <text evidence="1">Catalyzes the cleavage of 5-oxoproline to form L-glutamate coupled to the hydrolysis of ATP to ADP and inorganic phosphate.</text>
</comment>
<reference evidence="2 3" key="1">
    <citation type="submission" date="2017-03" db="EMBL/GenBank/DDBJ databases">
        <title>Genome sequence of Paracoccus contaminans isolated from a water microcosm.</title>
        <authorList>
            <person name="Aurass P."/>
            <person name="Karste S."/>
            <person name="Trost E."/>
            <person name="Glaeser S.P."/>
            <person name="Kaempfer P."/>
            <person name="Flieger A."/>
        </authorList>
    </citation>
    <scope>NUCLEOTIDE SEQUENCE [LARGE SCALE GENOMIC DNA]</scope>
    <source>
        <strain evidence="3">RKI 16-01929T\LMG 29738T\CCM 8701T\CIP 111112T</strain>
    </source>
</reference>
<dbReference type="Pfam" id="PF03746">
    <property type="entry name" value="LamB_YcsF"/>
    <property type="match status" value="1"/>
</dbReference>
<organism evidence="2 3">
    <name type="scientific">Paracoccus contaminans</name>
    <dbReference type="NCBI Taxonomy" id="1945662"/>
    <lineage>
        <taxon>Bacteria</taxon>
        <taxon>Pseudomonadati</taxon>
        <taxon>Pseudomonadota</taxon>
        <taxon>Alphaproteobacteria</taxon>
        <taxon>Rhodobacterales</taxon>
        <taxon>Paracoccaceae</taxon>
        <taxon>Paracoccus</taxon>
    </lineage>
</organism>
<dbReference type="EC" id="3.5.2.9" evidence="1"/>
<comment type="subunit">
    <text evidence="1">Forms a complex composed of PxpA, PxpB and PxpC.</text>
</comment>